<evidence type="ECO:0000256" key="7">
    <source>
        <dbReference type="ARBA" id="ARBA00022782"/>
    </source>
</evidence>
<dbReference type="SUPFAM" id="SSF63501">
    <property type="entry name" value="Frizzled cysteine-rich domain"/>
    <property type="match status" value="1"/>
</dbReference>
<gene>
    <name evidence="12" type="ORF">JRQ81_015820</name>
</gene>
<evidence type="ECO:0000256" key="1">
    <source>
        <dbReference type="ARBA" id="ARBA00004613"/>
    </source>
</evidence>
<dbReference type="GO" id="GO:0005615">
    <property type="term" value="C:extracellular space"/>
    <property type="evidence" value="ECO:0007669"/>
    <property type="project" value="TreeGrafter"/>
</dbReference>
<evidence type="ECO:0000259" key="10">
    <source>
        <dbReference type="PROSITE" id="PS50038"/>
    </source>
</evidence>
<proteinExistence type="inferred from homology"/>
<feature type="domain" description="FZ" evidence="10">
    <location>
        <begin position="47"/>
        <end position="164"/>
    </location>
</feature>
<evidence type="ECO:0000313" key="13">
    <source>
        <dbReference type="Proteomes" id="UP001142489"/>
    </source>
</evidence>
<protein>
    <recommendedName>
        <fullName evidence="14">Secreted frizzled-related protein 2-like</fullName>
    </recommendedName>
</protein>
<evidence type="ECO:0000256" key="5">
    <source>
        <dbReference type="ARBA" id="ARBA00022687"/>
    </source>
</evidence>
<evidence type="ECO:0000256" key="6">
    <source>
        <dbReference type="ARBA" id="ARBA00022729"/>
    </source>
</evidence>
<name>A0A9Q1B1S0_9SAUR</name>
<keyword evidence="6" id="KW-0732">Signal</keyword>
<dbReference type="InterPro" id="IPR036790">
    <property type="entry name" value="Frizzled_dom_sf"/>
</dbReference>
<dbReference type="InterPro" id="IPR001134">
    <property type="entry name" value="Netrin_domain"/>
</dbReference>
<dbReference type="Gene3D" id="1.10.2000.10">
    <property type="entry name" value="Frizzled cysteine-rich domain"/>
    <property type="match status" value="1"/>
</dbReference>
<dbReference type="PANTHER" id="PTHR11309:SF11">
    <property type="entry name" value="SECRETED FRIZZLED-RELATED PROTEIN 2"/>
    <property type="match status" value="1"/>
</dbReference>
<dbReference type="GO" id="GO:0030154">
    <property type="term" value="P:cell differentiation"/>
    <property type="evidence" value="ECO:0007669"/>
    <property type="project" value="UniProtKB-KW"/>
</dbReference>
<dbReference type="PROSITE" id="PS50038">
    <property type="entry name" value="FZ"/>
    <property type="match status" value="1"/>
</dbReference>
<keyword evidence="8 9" id="KW-1015">Disulfide bond</keyword>
<dbReference type="EMBL" id="JAPFRF010000006">
    <property type="protein sequence ID" value="KAJ7329646.1"/>
    <property type="molecule type" value="Genomic_DNA"/>
</dbReference>
<dbReference type="GO" id="GO:0035567">
    <property type="term" value="P:non-canonical Wnt signaling pathway"/>
    <property type="evidence" value="ECO:0007669"/>
    <property type="project" value="TreeGrafter"/>
</dbReference>
<dbReference type="GO" id="GO:0017147">
    <property type="term" value="F:Wnt-protein binding"/>
    <property type="evidence" value="ECO:0007669"/>
    <property type="project" value="TreeGrafter"/>
</dbReference>
<dbReference type="PANTHER" id="PTHR11309">
    <property type="entry name" value="FRIZZLED"/>
    <property type="match status" value="1"/>
</dbReference>
<evidence type="ECO:0000256" key="8">
    <source>
        <dbReference type="ARBA" id="ARBA00023157"/>
    </source>
</evidence>
<sequence length="308" mass="34995">MVSEEYIKPTLSSSLCILPLLMEYHKMFPGVLILAAVYKAAMGFDFGLSTKCVAIPQEMAVCHEISFSEMRLPNLMGHTSLTEAIAGFSNWESLVRTGCHPDARTFFCSLLAPVCLDRFIHPCWSMCMAVQKSCAPVLKCQGHLWPSGLNCDQFPSDEDSCLVSLHDEYKPLLTGFPKPTCQTCPPIREFFKHKRVDNFCAKHFAVKVKLSRKVPVFSFQDDIMDCQVEAMNQEGMLLPYDACHAIGQWFLINENCTQQMMHPHHTMVYVVVATSEEGNIFVSHVYHWQRWGSELTSAMRKLIHRKCT</sequence>
<reference evidence="12" key="1">
    <citation type="journal article" date="2023" name="DNA Res.">
        <title>Chromosome-level genome assembly of Phrynocephalus forsythii using third-generation DNA sequencing and Hi-C analysis.</title>
        <authorList>
            <person name="Qi Y."/>
            <person name="Zhao W."/>
            <person name="Zhao Y."/>
            <person name="Niu C."/>
            <person name="Cao S."/>
            <person name="Zhang Y."/>
        </authorList>
    </citation>
    <scope>NUCLEOTIDE SEQUENCE</scope>
    <source>
        <tissue evidence="12">Muscle</tissue>
    </source>
</reference>
<dbReference type="InterPro" id="IPR015526">
    <property type="entry name" value="Frizzled/SFRP"/>
</dbReference>
<evidence type="ECO:0000256" key="3">
    <source>
        <dbReference type="ARBA" id="ARBA00022473"/>
    </source>
</evidence>
<comment type="similarity">
    <text evidence="2">Belongs to the secreted frizzled-related protein (sFRP) family.</text>
</comment>
<dbReference type="GO" id="GO:0060070">
    <property type="term" value="P:canonical Wnt signaling pathway"/>
    <property type="evidence" value="ECO:0007669"/>
    <property type="project" value="TreeGrafter"/>
</dbReference>
<comment type="caution">
    <text evidence="9">Lacks conserved residue(s) required for the propagation of feature annotation.</text>
</comment>
<feature type="domain" description="NTR" evidence="11">
    <location>
        <begin position="181"/>
        <end position="307"/>
    </location>
</feature>
<evidence type="ECO:0000313" key="12">
    <source>
        <dbReference type="EMBL" id="KAJ7329646.1"/>
    </source>
</evidence>
<keyword evidence="4" id="KW-0964">Secreted</keyword>
<dbReference type="SMART" id="SM00063">
    <property type="entry name" value="FRI"/>
    <property type="match status" value="1"/>
</dbReference>
<keyword evidence="3" id="KW-0217">Developmental protein</keyword>
<evidence type="ECO:0000256" key="2">
    <source>
        <dbReference type="ARBA" id="ARBA00010054"/>
    </source>
</evidence>
<evidence type="ECO:0000256" key="9">
    <source>
        <dbReference type="PROSITE-ProRule" id="PRU00090"/>
    </source>
</evidence>
<accession>A0A9Q1B1S0</accession>
<evidence type="ECO:0000256" key="4">
    <source>
        <dbReference type="ARBA" id="ARBA00022525"/>
    </source>
</evidence>
<dbReference type="Proteomes" id="UP001142489">
    <property type="component" value="Unassembled WGS sequence"/>
</dbReference>
<dbReference type="InterPro" id="IPR020067">
    <property type="entry name" value="Frizzled_dom"/>
</dbReference>
<feature type="disulfide bond" evidence="9">
    <location>
        <begin position="62"/>
        <end position="108"/>
    </location>
</feature>
<dbReference type="PROSITE" id="PS50189">
    <property type="entry name" value="NTR"/>
    <property type="match status" value="1"/>
</dbReference>
<dbReference type="AlphaFoldDB" id="A0A9Q1B1S0"/>
<dbReference type="OrthoDB" id="10053709at2759"/>
<dbReference type="FunFam" id="1.10.2000.10:FF:000001">
    <property type="entry name" value="secreted frizzled-related protein 2"/>
    <property type="match status" value="1"/>
</dbReference>
<comment type="subcellular location">
    <subcellularLocation>
        <location evidence="1">Secreted</location>
    </subcellularLocation>
</comment>
<organism evidence="12 13">
    <name type="scientific">Phrynocephalus forsythii</name>
    <dbReference type="NCBI Taxonomy" id="171643"/>
    <lineage>
        <taxon>Eukaryota</taxon>
        <taxon>Metazoa</taxon>
        <taxon>Chordata</taxon>
        <taxon>Craniata</taxon>
        <taxon>Vertebrata</taxon>
        <taxon>Euteleostomi</taxon>
        <taxon>Lepidosauria</taxon>
        <taxon>Squamata</taxon>
        <taxon>Bifurcata</taxon>
        <taxon>Unidentata</taxon>
        <taxon>Episquamata</taxon>
        <taxon>Toxicofera</taxon>
        <taxon>Iguania</taxon>
        <taxon>Acrodonta</taxon>
        <taxon>Agamidae</taxon>
        <taxon>Agaminae</taxon>
        <taxon>Phrynocephalus</taxon>
    </lineage>
</organism>
<evidence type="ECO:0008006" key="14">
    <source>
        <dbReference type="Google" id="ProtNLM"/>
    </source>
</evidence>
<keyword evidence="7" id="KW-0221">Differentiation</keyword>
<evidence type="ECO:0000259" key="11">
    <source>
        <dbReference type="PROSITE" id="PS50189"/>
    </source>
</evidence>
<keyword evidence="5" id="KW-0879">Wnt signaling pathway</keyword>
<feature type="disulfide bond" evidence="9">
    <location>
        <begin position="127"/>
        <end position="151"/>
    </location>
</feature>
<dbReference type="Pfam" id="PF01392">
    <property type="entry name" value="Fz"/>
    <property type="match status" value="1"/>
</dbReference>
<comment type="caution">
    <text evidence="12">The sequence shown here is derived from an EMBL/GenBank/DDBJ whole genome shotgun (WGS) entry which is preliminary data.</text>
</comment>
<keyword evidence="13" id="KW-1185">Reference proteome</keyword>